<evidence type="ECO:0000313" key="3">
    <source>
        <dbReference type="Proteomes" id="UP000288805"/>
    </source>
</evidence>
<feature type="domain" description="Retrotransposon gag" evidence="1">
    <location>
        <begin position="4"/>
        <end position="93"/>
    </location>
</feature>
<evidence type="ECO:0000313" key="2">
    <source>
        <dbReference type="EMBL" id="RVW40595.1"/>
    </source>
</evidence>
<organism evidence="2 3">
    <name type="scientific">Vitis vinifera</name>
    <name type="common">Grape</name>
    <dbReference type="NCBI Taxonomy" id="29760"/>
    <lineage>
        <taxon>Eukaryota</taxon>
        <taxon>Viridiplantae</taxon>
        <taxon>Streptophyta</taxon>
        <taxon>Embryophyta</taxon>
        <taxon>Tracheophyta</taxon>
        <taxon>Spermatophyta</taxon>
        <taxon>Magnoliopsida</taxon>
        <taxon>eudicotyledons</taxon>
        <taxon>Gunneridae</taxon>
        <taxon>Pentapetalae</taxon>
        <taxon>rosids</taxon>
        <taxon>Vitales</taxon>
        <taxon>Vitaceae</taxon>
        <taxon>Viteae</taxon>
        <taxon>Vitis</taxon>
    </lineage>
</organism>
<reference evidence="2 3" key="1">
    <citation type="journal article" date="2018" name="PLoS Genet.">
        <title>Population sequencing reveals clonal diversity and ancestral inbreeding in the grapevine cultivar Chardonnay.</title>
        <authorList>
            <person name="Roach M.J."/>
            <person name="Johnson D.L."/>
            <person name="Bohlmann J."/>
            <person name="van Vuuren H.J."/>
            <person name="Jones S.J."/>
            <person name="Pretorius I.S."/>
            <person name="Schmidt S.A."/>
            <person name="Borneman A.R."/>
        </authorList>
    </citation>
    <scope>NUCLEOTIDE SEQUENCE [LARGE SCALE GENOMIC DNA]</scope>
    <source>
        <strain evidence="3">cv. Chardonnay</strain>
        <tissue evidence="2">Leaf</tissue>
    </source>
</reference>
<protein>
    <recommendedName>
        <fullName evidence="1">Retrotransposon gag domain-containing protein</fullName>
    </recommendedName>
</protein>
<comment type="caution">
    <text evidence="2">The sequence shown here is derived from an EMBL/GenBank/DDBJ whole genome shotgun (WGS) entry which is preliminary data.</text>
</comment>
<sequence length="201" mass="22622">MITLFPLSLSGAAQRWFASLESSRRRTWDDLAQEFLRQFSFNTVVDVSRRELEALMQRLDESVSSFIPAGAEDCRDYDRPSERDQIQMVLRSLQPRIARHVVGSSADFCSLCFEDIEAVLTDRHAVEPGSSKAYTGWVIDYSHPSTTASADSALVQDGSTLCIPSGVWTPFILIPDVEEVQAPYVDDSQTLDIHYVLREVE</sequence>
<evidence type="ECO:0000259" key="1">
    <source>
        <dbReference type="Pfam" id="PF03732"/>
    </source>
</evidence>
<proteinExistence type="predicted"/>
<name>A0A438DYM0_VITVI</name>
<accession>A0A438DYM0</accession>
<dbReference type="InterPro" id="IPR005162">
    <property type="entry name" value="Retrotrans_gag_dom"/>
</dbReference>
<dbReference type="Pfam" id="PF03732">
    <property type="entry name" value="Retrotrans_gag"/>
    <property type="match status" value="1"/>
</dbReference>
<dbReference type="AlphaFoldDB" id="A0A438DYM0"/>
<dbReference type="Proteomes" id="UP000288805">
    <property type="component" value="Unassembled WGS sequence"/>
</dbReference>
<dbReference type="PANTHER" id="PTHR33223:SF8">
    <property type="entry name" value="OS04G0172440 PROTEIN"/>
    <property type="match status" value="1"/>
</dbReference>
<dbReference type="PANTHER" id="PTHR33223">
    <property type="entry name" value="CCHC-TYPE DOMAIN-CONTAINING PROTEIN"/>
    <property type="match status" value="1"/>
</dbReference>
<dbReference type="EMBL" id="QGNW01001456">
    <property type="protein sequence ID" value="RVW40595.1"/>
    <property type="molecule type" value="Genomic_DNA"/>
</dbReference>
<gene>
    <name evidence="2" type="ORF">CK203_079191</name>
</gene>